<feature type="transmembrane region" description="Helical" evidence="1">
    <location>
        <begin position="94"/>
        <end position="119"/>
    </location>
</feature>
<accession>A0A6T8PQR6</accession>
<organism evidence="2">
    <name type="scientific">Hemiselmis andersenii</name>
    <name type="common">Cryptophyte alga</name>
    <dbReference type="NCBI Taxonomy" id="464988"/>
    <lineage>
        <taxon>Eukaryota</taxon>
        <taxon>Cryptophyceae</taxon>
        <taxon>Cryptomonadales</taxon>
        <taxon>Hemiselmidaceae</taxon>
        <taxon>Hemiselmis</taxon>
    </lineage>
</organism>
<evidence type="ECO:0000313" key="2">
    <source>
        <dbReference type="EMBL" id="CAD8759709.1"/>
    </source>
</evidence>
<protein>
    <submittedName>
        <fullName evidence="2">Uncharacterized protein</fullName>
    </submittedName>
</protein>
<dbReference type="EMBL" id="HBFK01043212">
    <property type="protein sequence ID" value="CAD8759709.1"/>
    <property type="molecule type" value="Transcribed_RNA"/>
</dbReference>
<evidence type="ECO:0000256" key="1">
    <source>
        <dbReference type="SAM" id="Phobius"/>
    </source>
</evidence>
<name>A0A6T8PQR6_HEMAN</name>
<gene>
    <name evidence="2" type="ORF">HAND1043_LOCUS26223</name>
</gene>
<keyword evidence="1" id="KW-0472">Membrane</keyword>
<sequence>MEDDQKTEGSFKAHSDVSEARKELTTDQLRLLFQARVVMFILVTVFIVCSIFETARIIMCILLLTLMGFMACVWEEESALASSDAGFSRRVRNITCQVFMVLIPLGTAGWMSFICFAMLTRPDPEVFTVEELAEFETPRLMQLDTRRVGTEL</sequence>
<keyword evidence="1" id="KW-0812">Transmembrane</keyword>
<keyword evidence="1" id="KW-1133">Transmembrane helix</keyword>
<feature type="transmembrane region" description="Helical" evidence="1">
    <location>
        <begin position="31"/>
        <end position="48"/>
    </location>
</feature>
<dbReference type="AlphaFoldDB" id="A0A6T8PQR6"/>
<reference evidence="2" key="1">
    <citation type="submission" date="2021-01" db="EMBL/GenBank/DDBJ databases">
        <authorList>
            <person name="Corre E."/>
            <person name="Pelletier E."/>
            <person name="Niang G."/>
            <person name="Scheremetjew M."/>
            <person name="Finn R."/>
            <person name="Kale V."/>
            <person name="Holt S."/>
            <person name="Cochrane G."/>
            <person name="Meng A."/>
            <person name="Brown T."/>
            <person name="Cohen L."/>
        </authorList>
    </citation>
    <scope>NUCLEOTIDE SEQUENCE</scope>
    <source>
        <strain evidence="2">CCMP441</strain>
    </source>
</reference>
<proteinExistence type="predicted"/>